<dbReference type="AlphaFoldDB" id="A0AAD7HLG8"/>
<evidence type="ECO:0000313" key="3">
    <source>
        <dbReference type="Proteomes" id="UP001215280"/>
    </source>
</evidence>
<evidence type="ECO:0000256" key="1">
    <source>
        <dbReference type="SAM" id="Phobius"/>
    </source>
</evidence>
<proteinExistence type="predicted"/>
<reference evidence="2" key="1">
    <citation type="submission" date="2023-03" db="EMBL/GenBank/DDBJ databases">
        <title>Massive genome expansion in bonnet fungi (Mycena s.s.) driven by repeated elements and novel gene families across ecological guilds.</title>
        <authorList>
            <consortium name="Lawrence Berkeley National Laboratory"/>
            <person name="Harder C.B."/>
            <person name="Miyauchi S."/>
            <person name="Viragh M."/>
            <person name="Kuo A."/>
            <person name="Thoen E."/>
            <person name="Andreopoulos B."/>
            <person name="Lu D."/>
            <person name="Skrede I."/>
            <person name="Drula E."/>
            <person name="Henrissat B."/>
            <person name="Morin E."/>
            <person name="Kohler A."/>
            <person name="Barry K."/>
            <person name="LaButti K."/>
            <person name="Morin E."/>
            <person name="Salamov A."/>
            <person name="Lipzen A."/>
            <person name="Mereny Z."/>
            <person name="Hegedus B."/>
            <person name="Baldrian P."/>
            <person name="Stursova M."/>
            <person name="Weitz H."/>
            <person name="Taylor A."/>
            <person name="Grigoriev I.V."/>
            <person name="Nagy L.G."/>
            <person name="Martin F."/>
            <person name="Kauserud H."/>
        </authorList>
    </citation>
    <scope>NUCLEOTIDE SEQUENCE</scope>
    <source>
        <strain evidence="2">CBHHK188m</strain>
    </source>
</reference>
<accession>A0AAD7HLG8</accession>
<name>A0AAD7HLG8_9AGAR</name>
<dbReference type="Proteomes" id="UP001215280">
    <property type="component" value="Unassembled WGS sequence"/>
</dbReference>
<feature type="transmembrane region" description="Helical" evidence="1">
    <location>
        <begin position="33"/>
        <end position="51"/>
    </location>
</feature>
<keyword evidence="1" id="KW-1133">Transmembrane helix</keyword>
<keyword evidence="1" id="KW-0472">Membrane</keyword>
<protein>
    <submittedName>
        <fullName evidence="2">Uncharacterized protein</fullName>
    </submittedName>
</protein>
<dbReference type="EMBL" id="JARJLG010000247">
    <property type="protein sequence ID" value="KAJ7723467.1"/>
    <property type="molecule type" value="Genomic_DNA"/>
</dbReference>
<gene>
    <name evidence="2" type="ORF">DFH07DRAFT_278908</name>
</gene>
<evidence type="ECO:0000313" key="2">
    <source>
        <dbReference type="EMBL" id="KAJ7723467.1"/>
    </source>
</evidence>
<comment type="caution">
    <text evidence="2">The sequence shown here is derived from an EMBL/GenBank/DDBJ whole genome shotgun (WGS) entry which is preliminary data.</text>
</comment>
<organism evidence="2 3">
    <name type="scientific">Mycena maculata</name>
    <dbReference type="NCBI Taxonomy" id="230809"/>
    <lineage>
        <taxon>Eukaryota</taxon>
        <taxon>Fungi</taxon>
        <taxon>Dikarya</taxon>
        <taxon>Basidiomycota</taxon>
        <taxon>Agaricomycotina</taxon>
        <taxon>Agaricomycetes</taxon>
        <taxon>Agaricomycetidae</taxon>
        <taxon>Agaricales</taxon>
        <taxon>Marasmiineae</taxon>
        <taxon>Mycenaceae</taxon>
        <taxon>Mycena</taxon>
    </lineage>
</organism>
<keyword evidence="1" id="KW-0812">Transmembrane</keyword>
<sequence length="127" mass="14209">MSAHPIHSAVLRVGTQRNIGITRGVGCRRVRIVVCRILQVAGRVLLVLWVVTRGLRVTTSVLLVCIGACWYCGIVREWALQCGQRKHRDLVLRESCGWHEHLRLAGLPAAGDEETSGDADTYEQDHW</sequence>
<keyword evidence="3" id="KW-1185">Reference proteome</keyword>
<feature type="transmembrane region" description="Helical" evidence="1">
    <location>
        <begin position="57"/>
        <end position="79"/>
    </location>
</feature>